<organism evidence="1">
    <name type="scientific">Arundo donax</name>
    <name type="common">Giant reed</name>
    <name type="synonym">Donax arundinaceus</name>
    <dbReference type="NCBI Taxonomy" id="35708"/>
    <lineage>
        <taxon>Eukaryota</taxon>
        <taxon>Viridiplantae</taxon>
        <taxon>Streptophyta</taxon>
        <taxon>Embryophyta</taxon>
        <taxon>Tracheophyta</taxon>
        <taxon>Spermatophyta</taxon>
        <taxon>Magnoliopsida</taxon>
        <taxon>Liliopsida</taxon>
        <taxon>Poales</taxon>
        <taxon>Poaceae</taxon>
        <taxon>PACMAD clade</taxon>
        <taxon>Arundinoideae</taxon>
        <taxon>Arundineae</taxon>
        <taxon>Arundo</taxon>
    </lineage>
</organism>
<reference evidence="1" key="1">
    <citation type="submission" date="2014-09" db="EMBL/GenBank/DDBJ databases">
        <authorList>
            <person name="Magalhaes I.L.F."/>
            <person name="Oliveira U."/>
            <person name="Santos F.R."/>
            <person name="Vidigal T.H.D.A."/>
            <person name="Brescovit A.D."/>
            <person name="Santos A.J."/>
        </authorList>
    </citation>
    <scope>NUCLEOTIDE SEQUENCE</scope>
    <source>
        <tissue evidence="1">Shoot tissue taken approximately 20 cm above the soil surface</tissue>
    </source>
</reference>
<reference evidence="1" key="2">
    <citation type="journal article" date="2015" name="Data Brief">
        <title>Shoot transcriptome of the giant reed, Arundo donax.</title>
        <authorList>
            <person name="Barrero R.A."/>
            <person name="Guerrero F.D."/>
            <person name="Moolhuijzen P."/>
            <person name="Goolsby J.A."/>
            <person name="Tidwell J."/>
            <person name="Bellgard S.E."/>
            <person name="Bellgard M.I."/>
        </authorList>
    </citation>
    <scope>NUCLEOTIDE SEQUENCE</scope>
    <source>
        <tissue evidence="1">Shoot tissue taken approximately 20 cm above the soil surface</tissue>
    </source>
</reference>
<protein>
    <submittedName>
        <fullName evidence="1">Uncharacterized protein</fullName>
    </submittedName>
</protein>
<dbReference type="AlphaFoldDB" id="A0A0A9GV07"/>
<accession>A0A0A9GV07</accession>
<proteinExistence type="predicted"/>
<name>A0A0A9GV07_ARUDO</name>
<evidence type="ECO:0000313" key="1">
    <source>
        <dbReference type="EMBL" id="JAE28377.1"/>
    </source>
</evidence>
<sequence>MFVITDMVLCFCGCCFIPHLFVSGGNEKGIFKS</sequence>
<dbReference type="EMBL" id="GBRH01169519">
    <property type="protein sequence ID" value="JAE28377.1"/>
    <property type="molecule type" value="Transcribed_RNA"/>
</dbReference>